<feature type="signal peptide" evidence="6">
    <location>
        <begin position="1"/>
        <end position="17"/>
    </location>
</feature>
<dbReference type="SUPFAM" id="SSF49842">
    <property type="entry name" value="TNF-like"/>
    <property type="match status" value="1"/>
</dbReference>
<dbReference type="InterPro" id="IPR000885">
    <property type="entry name" value="Fib_collagen_C"/>
</dbReference>
<dbReference type="AlphaFoldDB" id="A0A8J2RU84"/>
<evidence type="ECO:0000256" key="5">
    <source>
        <dbReference type="SAM" id="Coils"/>
    </source>
</evidence>
<dbReference type="SUPFAM" id="SSF56496">
    <property type="entry name" value="Fibrinogen C-terminal domain-like"/>
    <property type="match status" value="3"/>
</dbReference>
<dbReference type="GO" id="GO:0005615">
    <property type="term" value="C:extracellular space"/>
    <property type="evidence" value="ECO:0007669"/>
    <property type="project" value="TreeGrafter"/>
</dbReference>
<dbReference type="SMART" id="SM00038">
    <property type="entry name" value="COLFI"/>
    <property type="match status" value="1"/>
</dbReference>
<dbReference type="PANTHER" id="PTHR22923">
    <property type="entry name" value="CEREBELLIN-RELATED"/>
    <property type="match status" value="1"/>
</dbReference>
<accession>A0A8J2RU84</accession>
<evidence type="ECO:0000256" key="4">
    <source>
        <dbReference type="ARBA" id="ARBA00023119"/>
    </source>
</evidence>
<keyword evidence="2" id="KW-0964">Secreted</keyword>
<keyword evidence="5" id="KW-0175">Coiled coil</keyword>
<dbReference type="Pfam" id="PF01410">
    <property type="entry name" value="COLFI"/>
    <property type="match status" value="1"/>
</dbReference>
<evidence type="ECO:0000313" key="9">
    <source>
        <dbReference type="Proteomes" id="UP000789390"/>
    </source>
</evidence>
<evidence type="ECO:0000256" key="6">
    <source>
        <dbReference type="SAM" id="SignalP"/>
    </source>
</evidence>
<dbReference type="InterPro" id="IPR001073">
    <property type="entry name" value="C1q_dom"/>
</dbReference>
<evidence type="ECO:0000256" key="3">
    <source>
        <dbReference type="ARBA" id="ARBA00022729"/>
    </source>
</evidence>
<gene>
    <name evidence="8" type="ORF">DGAL_LOCUS7903</name>
</gene>
<sequence length="656" mass="73729">MAIRFFCVFFICGAVHADFPSAFTTQEREVIPTTEDVHTQLVKLREDVRLLKESYRQIAVDATAQTQQRDEIGKHEIEIQALKKIVARLEERLETLQAEKIEQAKPPKVSSPTVAARSCEELRHSNESVQSGMYWIDPDGHAAGDAPIYVACNMTTGSTSILHDSEGPIDVGQCWDAGCYSRSIQYNATMRQMMALSELSSTCKQSIQYDCKIAPMEFNGEPQSWWTDRYGVRHNDFTGGNSSQSKCQCALDNSCLDRKLQCNCNALSPIEATDTGLIMDKSFLPITRLNFGRILALPSSGRHILGRLECSGLQLISSLNQLPTSCQDLWRTGHTISGFYSVQRSEEIETVFCDMTQVPGERKVHASDFVSTEQFNLITQRLDKADERIQRQAMRIRNSVVRLNLFLGRQNRTNNLQIRKLESIDEKLAKDLKELFNGHQKQTDEIAELKRKSDRLPGKTLTRMPANCQDLKTMGHALSGIYPVRGDDNIDMVYCNMTLGAPRETWIGKADVASSLVYFYVLRKSPFYLEGRGSVQSILPFEITRSNQGGGMDAKKGVFTVPKSGTYVFRFSFGAIKREKPQHVSVTLVLNDVEDVASIFGSDHQGFFSLSLQSILNLRRKDKIHLVLQSASGGGNYDDIDMTTHFSGFLLDEQLF</sequence>
<dbReference type="Gene3D" id="2.60.120.1000">
    <property type="match status" value="1"/>
</dbReference>
<dbReference type="InterPro" id="IPR036056">
    <property type="entry name" value="Fibrinogen-like_C"/>
</dbReference>
<feature type="domain" description="C1q" evidence="7">
    <location>
        <begin position="512"/>
        <end position="656"/>
    </location>
</feature>
<feature type="coiled-coil region" evidence="5">
    <location>
        <begin position="72"/>
        <end position="99"/>
    </location>
</feature>
<keyword evidence="3 6" id="KW-0732">Signal</keyword>
<dbReference type="NCBIfam" id="NF040941">
    <property type="entry name" value="GGGWT_bact"/>
    <property type="match status" value="1"/>
</dbReference>
<evidence type="ECO:0000256" key="1">
    <source>
        <dbReference type="ARBA" id="ARBA00004613"/>
    </source>
</evidence>
<feature type="chain" id="PRO_5035300097" description="C1q domain-containing protein" evidence="6">
    <location>
        <begin position="18"/>
        <end position="656"/>
    </location>
</feature>
<dbReference type="EMBL" id="CAKKLH010000163">
    <property type="protein sequence ID" value="CAH0104971.1"/>
    <property type="molecule type" value="Genomic_DNA"/>
</dbReference>
<dbReference type="InterPro" id="IPR008983">
    <property type="entry name" value="Tumour_necrosis_fac-like_dom"/>
</dbReference>
<evidence type="ECO:0000259" key="7">
    <source>
        <dbReference type="PROSITE" id="PS50871"/>
    </source>
</evidence>
<comment type="subcellular location">
    <subcellularLocation>
        <location evidence="1">Secreted</location>
    </subcellularLocation>
</comment>
<protein>
    <recommendedName>
        <fullName evidence="7">C1q domain-containing protein</fullName>
    </recommendedName>
</protein>
<keyword evidence="9" id="KW-1185">Reference proteome</keyword>
<dbReference type="PROSITE" id="PS50871">
    <property type="entry name" value="C1Q"/>
    <property type="match status" value="1"/>
</dbReference>
<organism evidence="8 9">
    <name type="scientific">Daphnia galeata</name>
    <dbReference type="NCBI Taxonomy" id="27404"/>
    <lineage>
        <taxon>Eukaryota</taxon>
        <taxon>Metazoa</taxon>
        <taxon>Ecdysozoa</taxon>
        <taxon>Arthropoda</taxon>
        <taxon>Crustacea</taxon>
        <taxon>Branchiopoda</taxon>
        <taxon>Diplostraca</taxon>
        <taxon>Cladocera</taxon>
        <taxon>Anomopoda</taxon>
        <taxon>Daphniidae</taxon>
        <taxon>Daphnia</taxon>
    </lineage>
</organism>
<reference evidence="8" key="1">
    <citation type="submission" date="2021-11" db="EMBL/GenBank/DDBJ databases">
        <authorList>
            <person name="Schell T."/>
        </authorList>
    </citation>
    <scope>NUCLEOTIDE SEQUENCE</scope>
    <source>
        <strain evidence="8">M5</strain>
    </source>
</reference>
<comment type="caution">
    <text evidence="8">The sequence shown here is derived from an EMBL/GenBank/DDBJ whole genome shotgun (WGS) entry which is preliminary data.</text>
</comment>
<dbReference type="OrthoDB" id="6350361at2759"/>
<proteinExistence type="predicted"/>
<dbReference type="Proteomes" id="UP000789390">
    <property type="component" value="Unassembled WGS sequence"/>
</dbReference>
<dbReference type="SMART" id="SM00110">
    <property type="entry name" value="C1Q"/>
    <property type="match status" value="1"/>
</dbReference>
<evidence type="ECO:0000313" key="8">
    <source>
        <dbReference type="EMBL" id="CAH0104971.1"/>
    </source>
</evidence>
<keyword evidence="4" id="KW-0176">Collagen</keyword>
<name>A0A8J2RU84_9CRUS</name>
<dbReference type="Pfam" id="PF00386">
    <property type="entry name" value="C1q"/>
    <property type="match status" value="1"/>
</dbReference>
<dbReference type="Gene3D" id="2.60.120.40">
    <property type="match status" value="1"/>
</dbReference>
<dbReference type="InterPro" id="IPR050822">
    <property type="entry name" value="Cerebellin_Synaptic_Org"/>
</dbReference>
<dbReference type="PANTHER" id="PTHR22923:SF62">
    <property type="entry name" value="CVP18"/>
    <property type="match status" value="1"/>
</dbReference>
<dbReference type="GO" id="GO:0005581">
    <property type="term" value="C:collagen trimer"/>
    <property type="evidence" value="ECO:0007669"/>
    <property type="project" value="UniProtKB-KW"/>
</dbReference>
<dbReference type="GO" id="GO:0005201">
    <property type="term" value="F:extracellular matrix structural constituent"/>
    <property type="evidence" value="ECO:0007669"/>
    <property type="project" value="InterPro"/>
</dbReference>
<evidence type="ECO:0000256" key="2">
    <source>
        <dbReference type="ARBA" id="ARBA00022525"/>
    </source>
</evidence>